<dbReference type="GO" id="GO:0051604">
    <property type="term" value="P:protein maturation"/>
    <property type="evidence" value="ECO:0007669"/>
    <property type="project" value="InterPro"/>
</dbReference>
<dbReference type="PANTHER" id="PTHR34535:SF3">
    <property type="entry name" value="HYDROGENASE MATURATION FACTOR HYPA"/>
    <property type="match status" value="1"/>
</dbReference>
<dbReference type="PANTHER" id="PTHR34535">
    <property type="entry name" value="HYDROGENASE MATURATION FACTOR HYPA"/>
    <property type="match status" value="1"/>
</dbReference>
<dbReference type="InterPro" id="IPR000688">
    <property type="entry name" value="HypA/HybF"/>
</dbReference>
<evidence type="ECO:0000256" key="1">
    <source>
        <dbReference type="ARBA" id="ARBA00022596"/>
    </source>
</evidence>
<keyword evidence="3 4" id="KW-0862">Zinc</keyword>
<name>A0A9D1JE69_9FIRM</name>
<protein>
    <recommendedName>
        <fullName evidence="4">Hydrogenase maturation factor HypA</fullName>
    </recommendedName>
</protein>
<sequence length="127" mass="14380">MHELSITKHLLDYCIKKAEEQHAYRIQTIRLSIGQLKGIVPECIQIYLDMLSEGTIAEGAKIEAEFLPVKIRCRDCNKESAITPHHLACPHCNSLRLQLLSGKEFYIKSMEVEIDGNNCTTSNHGLE</sequence>
<feature type="binding site" evidence="4">
    <location>
        <position position="89"/>
    </location>
    <ligand>
        <name>Zn(2+)</name>
        <dbReference type="ChEBI" id="CHEBI:29105"/>
    </ligand>
</feature>
<dbReference type="HAMAP" id="MF_00213">
    <property type="entry name" value="HypA_HybF"/>
    <property type="match status" value="1"/>
</dbReference>
<proteinExistence type="inferred from homology"/>
<feature type="binding site" evidence="4">
    <location>
        <position position="73"/>
    </location>
    <ligand>
        <name>Zn(2+)</name>
        <dbReference type="ChEBI" id="CHEBI:29105"/>
    </ligand>
</feature>
<feature type="binding site" evidence="4">
    <location>
        <position position="2"/>
    </location>
    <ligand>
        <name>Ni(2+)</name>
        <dbReference type="ChEBI" id="CHEBI:49786"/>
    </ligand>
</feature>
<reference evidence="5" key="2">
    <citation type="journal article" date="2021" name="PeerJ">
        <title>Extensive microbial diversity within the chicken gut microbiome revealed by metagenomics and culture.</title>
        <authorList>
            <person name="Gilroy R."/>
            <person name="Ravi A."/>
            <person name="Getino M."/>
            <person name="Pursley I."/>
            <person name="Horton D.L."/>
            <person name="Alikhan N.F."/>
            <person name="Baker D."/>
            <person name="Gharbi K."/>
            <person name="Hall N."/>
            <person name="Watson M."/>
            <person name="Adriaenssens E.M."/>
            <person name="Foster-Nyarko E."/>
            <person name="Jarju S."/>
            <person name="Secka A."/>
            <person name="Antonio M."/>
            <person name="Oren A."/>
            <person name="Chaudhuri R.R."/>
            <person name="La Ragione R."/>
            <person name="Hildebrand F."/>
            <person name="Pallen M.J."/>
        </authorList>
    </citation>
    <scope>NUCLEOTIDE SEQUENCE</scope>
    <source>
        <strain evidence="5">ChiW13-3771</strain>
    </source>
</reference>
<comment type="similarity">
    <text evidence="4">Belongs to the HypA/HybF family.</text>
</comment>
<dbReference type="GO" id="GO:0016151">
    <property type="term" value="F:nickel cation binding"/>
    <property type="evidence" value="ECO:0007669"/>
    <property type="project" value="UniProtKB-UniRule"/>
</dbReference>
<feature type="binding site" evidence="4">
    <location>
        <position position="92"/>
    </location>
    <ligand>
        <name>Zn(2+)</name>
        <dbReference type="ChEBI" id="CHEBI:29105"/>
    </ligand>
</feature>
<organism evidence="5 6">
    <name type="scientific">Candidatus Fimimorpha faecalis</name>
    <dbReference type="NCBI Taxonomy" id="2840824"/>
    <lineage>
        <taxon>Bacteria</taxon>
        <taxon>Bacillati</taxon>
        <taxon>Bacillota</taxon>
        <taxon>Clostridia</taxon>
        <taxon>Eubacteriales</taxon>
        <taxon>Candidatus Fimimorpha</taxon>
    </lineage>
</organism>
<evidence type="ECO:0000256" key="2">
    <source>
        <dbReference type="ARBA" id="ARBA00022723"/>
    </source>
</evidence>
<evidence type="ECO:0000313" key="6">
    <source>
        <dbReference type="Proteomes" id="UP000824201"/>
    </source>
</evidence>
<dbReference type="Proteomes" id="UP000824201">
    <property type="component" value="Unassembled WGS sequence"/>
</dbReference>
<keyword evidence="1 4" id="KW-0533">Nickel</keyword>
<evidence type="ECO:0000256" key="4">
    <source>
        <dbReference type="HAMAP-Rule" id="MF_00213"/>
    </source>
</evidence>
<gene>
    <name evidence="4 5" type="primary">hypA</name>
    <name evidence="5" type="ORF">IAC96_12590</name>
</gene>
<comment type="function">
    <text evidence="4">Involved in the maturation of [NiFe] hydrogenases. Required for nickel insertion into the metal center of the hydrogenase.</text>
</comment>
<reference evidence="5" key="1">
    <citation type="submission" date="2020-10" db="EMBL/GenBank/DDBJ databases">
        <authorList>
            <person name="Gilroy R."/>
        </authorList>
    </citation>
    <scope>NUCLEOTIDE SEQUENCE</scope>
    <source>
        <strain evidence="5">ChiW13-3771</strain>
    </source>
</reference>
<feature type="binding site" evidence="4">
    <location>
        <position position="76"/>
    </location>
    <ligand>
        <name>Zn(2+)</name>
        <dbReference type="ChEBI" id="CHEBI:29105"/>
    </ligand>
</feature>
<dbReference type="Pfam" id="PF01155">
    <property type="entry name" value="HypA"/>
    <property type="match status" value="1"/>
</dbReference>
<dbReference type="PIRSF" id="PIRSF004761">
    <property type="entry name" value="Hydrgn_mat_HypA"/>
    <property type="match status" value="1"/>
</dbReference>
<evidence type="ECO:0000313" key="5">
    <source>
        <dbReference type="EMBL" id="HIR89774.1"/>
    </source>
</evidence>
<dbReference type="EMBL" id="DVHN01000179">
    <property type="protein sequence ID" value="HIR89774.1"/>
    <property type="molecule type" value="Genomic_DNA"/>
</dbReference>
<dbReference type="NCBIfam" id="TIGR00100">
    <property type="entry name" value="hypA"/>
    <property type="match status" value="1"/>
</dbReference>
<dbReference type="GO" id="GO:0008270">
    <property type="term" value="F:zinc ion binding"/>
    <property type="evidence" value="ECO:0007669"/>
    <property type="project" value="UniProtKB-UniRule"/>
</dbReference>
<dbReference type="Gene3D" id="3.30.2320.80">
    <property type="match status" value="1"/>
</dbReference>
<dbReference type="AlphaFoldDB" id="A0A9D1JE69"/>
<comment type="caution">
    <text evidence="5">The sequence shown here is derived from an EMBL/GenBank/DDBJ whole genome shotgun (WGS) entry which is preliminary data.</text>
</comment>
<accession>A0A9D1JE69</accession>
<keyword evidence="2 4" id="KW-0479">Metal-binding</keyword>
<evidence type="ECO:0000256" key="3">
    <source>
        <dbReference type="ARBA" id="ARBA00022833"/>
    </source>
</evidence>